<comment type="caution">
    <text evidence="20">The sequence shown here is derived from an EMBL/GenBank/DDBJ whole genome shotgun (WGS) entry which is preliminary data.</text>
</comment>
<dbReference type="InterPro" id="IPR052595">
    <property type="entry name" value="LRRC69/RLP"/>
</dbReference>
<evidence type="ECO:0000256" key="13">
    <source>
        <dbReference type="ARBA" id="ARBA00022989"/>
    </source>
</evidence>
<dbReference type="EMBL" id="WJXA01000522">
    <property type="protein sequence ID" value="KAF7112359.1"/>
    <property type="molecule type" value="Genomic_DNA"/>
</dbReference>
<dbReference type="Pfam" id="PF08263">
    <property type="entry name" value="LRRNT_2"/>
    <property type="match status" value="1"/>
</dbReference>
<dbReference type="SMART" id="SM00369">
    <property type="entry name" value="LRR_TYP"/>
    <property type="match status" value="6"/>
</dbReference>
<keyword evidence="5" id="KW-0433">Leucine-rich repeat</keyword>
<accession>A0A834FTK6</accession>
<keyword evidence="7" id="KW-0812">Transmembrane</keyword>
<evidence type="ECO:0000256" key="15">
    <source>
        <dbReference type="ARBA" id="ARBA00023180"/>
    </source>
</evidence>
<gene>
    <name evidence="20" type="ORF">RHSIM_RhsimUnG0237300</name>
</gene>
<dbReference type="InterPro" id="IPR036396">
    <property type="entry name" value="Cyt_P450_sf"/>
</dbReference>
<dbReference type="FunFam" id="3.80.10.10:FF:000400">
    <property type="entry name" value="Nuclear pore complex protein NUP107"/>
    <property type="match status" value="1"/>
</dbReference>
<evidence type="ECO:0000256" key="11">
    <source>
        <dbReference type="ARBA" id="ARBA00022777"/>
    </source>
</evidence>
<dbReference type="GO" id="GO:0005524">
    <property type="term" value="F:ATP binding"/>
    <property type="evidence" value="ECO:0007669"/>
    <property type="project" value="UniProtKB-KW"/>
</dbReference>
<keyword evidence="15" id="KW-0325">Glycoprotein</keyword>
<keyword evidence="14" id="KW-0472">Membrane</keyword>
<dbReference type="OrthoDB" id="676979at2759"/>
<dbReference type="Pfam" id="PF23598">
    <property type="entry name" value="LRR_14"/>
    <property type="match status" value="1"/>
</dbReference>
<dbReference type="PANTHER" id="PTHR48057:SF29">
    <property type="entry name" value="OS02G0609900 PROTEIN"/>
    <property type="match status" value="1"/>
</dbReference>
<dbReference type="GO" id="GO:0004674">
    <property type="term" value="F:protein serine/threonine kinase activity"/>
    <property type="evidence" value="ECO:0007669"/>
    <property type="project" value="UniProtKB-KW"/>
</dbReference>
<dbReference type="SUPFAM" id="SSF52058">
    <property type="entry name" value="L domain-like"/>
    <property type="match status" value="2"/>
</dbReference>
<evidence type="ECO:0000256" key="10">
    <source>
        <dbReference type="ARBA" id="ARBA00022741"/>
    </source>
</evidence>
<organism evidence="20 21">
    <name type="scientific">Rhododendron simsii</name>
    <name type="common">Sims's rhododendron</name>
    <dbReference type="NCBI Taxonomy" id="118357"/>
    <lineage>
        <taxon>Eukaryota</taxon>
        <taxon>Viridiplantae</taxon>
        <taxon>Streptophyta</taxon>
        <taxon>Embryophyta</taxon>
        <taxon>Tracheophyta</taxon>
        <taxon>Spermatophyta</taxon>
        <taxon>Magnoliopsida</taxon>
        <taxon>eudicotyledons</taxon>
        <taxon>Gunneridae</taxon>
        <taxon>Pentapetalae</taxon>
        <taxon>asterids</taxon>
        <taxon>Ericales</taxon>
        <taxon>Ericaceae</taxon>
        <taxon>Ericoideae</taxon>
        <taxon>Rhodoreae</taxon>
        <taxon>Rhododendron</taxon>
    </lineage>
</organism>
<keyword evidence="3" id="KW-1003">Cell membrane</keyword>
<keyword evidence="8 17" id="KW-0732">Signal</keyword>
<dbReference type="SUPFAM" id="SSF48264">
    <property type="entry name" value="Cytochrome P450"/>
    <property type="match status" value="1"/>
</dbReference>
<dbReference type="InterPro" id="IPR013210">
    <property type="entry name" value="LRR_N_plant-typ"/>
</dbReference>
<keyword evidence="6" id="KW-0808">Transferase</keyword>
<feature type="signal peptide" evidence="17">
    <location>
        <begin position="1"/>
        <end position="20"/>
    </location>
</feature>
<feature type="chain" id="PRO_5032415148" description="non-specific serine/threonine protein kinase" evidence="17">
    <location>
        <begin position="21"/>
        <end position="963"/>
    </location>
</feature>
<dbReference type="GO" id="GO:0016705">
    <property type="term" value="F:oxidoreductase activity, acting on paired donors, with incorporation or reduction of molecular oxygen"/>
    <property type="evidence" value="ECO:0007669"/>
    <property type="project" value="InterPro"/>
</dbReference>
<dbReference type="Gene3D" id="1.10.630.10">
    <property type="entry name" value="Cytochrome P450"/>
    <property type="match status" value="2"/>
</dbReference>
<sequence>MSIPCLVLTFFTVVTSSTTAFPMSNETDRQALLAIKDLIPGDPFLIFSSWNTSIHFCKWEGVTCSRKHRRVTILDLTSQELVGSLSPSIGNLTFLRTIDLGDNNFHGTIPEEIVRLFRLQQLILTNNSFEGELPANMTRWSNIKEINLINNHLGGEMPVVVSSLPSLTRLGLARNNFRGSIPASIGNLSALSMLSLAANKLIGSIPFELGRLFKLQFLQLSFNNLTGMVPTQLYNMSSLRLVSLAANQLHGSLAPDFGLALPMLEEAYFGSNHFYGPIPSSIGNASRLSRFDIAMNSINGPIPKSLGDLNIDFFSAPENQLETNSGNELTNIINTLSNCSNLRVLSLDTNNFRGSLPHSIANLSNKFSHLYLRDNYISGSISVGIGSLMNLQIFSVRENMLSGSIPESIGKLTKLEQIFMQRNNISEKIPFSIGNLSRLSILVLAENKLEDRIPDSLGNCNRLLGLDLSFNNLTGTIPGQIFGLSSLSIALFLDGNQLTGPMPMQIGNLRNLGKLGLSENKLSGGIPETLGSFQVLEFLSLAGNHFEGNIPESLNQLKGIQFVDLSRNNLSGQIPKFLGELTSLQSLNLSYNMFEGEVPNEGLFKNFSAFSVVGNSKLCGGVEELQLPACPAKQKKKGPLNNKGWKKAMRMLRNLLQERRANPREKQSEFFDYVLEELGKEDTILTEEMALDLMFKLLFGWKKAMRMLRNLLQERRANPREKQSEFFDYVLEELGKEDTILTEEMALDLMFKLLFVSLDTTFLAITMATKFLLENPLVLKELTNPTVGYSSENHIHLSGILIPLLIRNDDMQEMELTGASKHFMAFGCGMRFCLGTDFAKVQMAVFLHCLVTKYRRPIYGFLLFSASALAHMKMLSFVEVNLQHNAGALPSSNSVLVQSCPYGHGAESSDNQKPKNDLPANHKEDQRVPFYVEARVPQLLQLNSEIDHSILAHFKMQISKIYL</sequence>
<evidence type="ECO:0000256" key="17">
    <source>
        <dbReference type="SAM" id="SignalP"/>
    </source>
</evidence>
<dbReference type="EC" id="2.7.11.1" evidence="2"/>
<protein>
    <recommendedName>
        <fullName evidence="2">non-specific serine/threonine protein kinase</fullName>
        <ecNumber evidence="2">2.7.11.1</ecNumber>
    </recommendedName>
</protein>
<evidence type="ECO:0000313" key="21">
    <source>
        <dbReference type="Proteomes" id="UP000626092"/>
    </source>
</evidence>
<keyword evidence="21" id="KW-1185">Reference proteome</keyword>
<dbReference type="FunFam" id="3.80.10.10:FF:000288">
    <property type="entry name" value="LRR receptor-like serine/threonine-protein kinase EFR"/>
    <property type="match status" value="1"/>
</dbReference>
<keyword evidence="13" id="KW-1133">Transmembrane helix</keyword>
<dbReference type="InterPro" id="IPR001128">
    <property type="entry name" value="Cyt_P450"/>
</dbReference>
<name>A0A834FTK6_RHOSS</name>
<evidence type="ECO:0000313" key="20">
    <source>
        <dbReference type="EMBL" id="KAF7112359.1"/>
    </source>
</evidence>
<dbReference type="InterPro" id="IPR001611">
    <property type="entry name" value="Leu-rich_rpt"/>
</dbReference>
<dbReference type="Proteomes" id="UP000626092">
    <property type="component" value="Unassembled WGS sequence"/>
</dbReference>
<dbReference type="Pfam" id="PF00560">
    <property type="entry name" value="LRR_1"/>
    <property type="match status" value="6"/>
</dbReference>
<dbReference type="InterPro" id="IPR032675">
    <property type="entry name" value="LRR_dom_sf"/>
</dbReference>
<keyword evidence="11" id="KW-0418">Kinase</keyword>
<dbReference type="Gene3D" id="3.80.10.10">
    <property type="entry name" value="Ribonuclease Inhibitor"/>
    <property type="match status" value="3"/>
</dbReference>
<evidence type="ECO:0000256" key="1">
    <source>
        <dbReference type="ARBA" id="ARBA00004162"/>
    </source>
</evidence>
<feature type="region of interest" description="Disordered" evidence="16">
    <location>
        <begin position="903"/>
        <end position="922"/>
    </location>
</feature>
<evidence type="ECO:0000259" key="18">
    <source>
        <dbReference type="Pfam" id="PF08263"/>
    </source>
</evidence>
<dbReference type="GO" id="GO:0004497">
    <property type="term" value="F:monooxygenase activity"/>
    <property type="evidence" value="ECO:0007669"/>
    <property type="project" value="InterPro"/>
</dbReference>
<evidence type="ECO:0000256" key="16">
    <source>
        <dbReference type="SAM" id="MobiDB-lite"/>
    </source>
</evidence>
<dbReference type="InterPro" id="IPR003591">
    <property type="entry name" value="Leu-rich_rpt_typical-subtyp"/>
</dbReference>
<evidence type="ECO:0000256" key="6">
    <source>
        <dbReference type="ARBA" id="ARBA00022679"/>
    </source>
</evidence>
<proteinExistence type="predicted"/>
<comment type="subcellular location">
    <subcellularLocation>
        <location evidence="1">Cell membrane</location>
        <topology evidence="1">Single-pass membrane protein</topology>
    </subcellularLocation>
</comment>
<evidence type="ECO:0000256" key="9">
    <source>
        <dbReference type="ARBA" id="ARBA00022737"/>
    </source>
</evidence>
<dbReference type="PANTHER" id="PTHR48057">
    <property type="entry name" value="LEUCINE-RICH REPEAT SERINE/THREONINE-PROTEIN KINASE 1"/>
    <property type="match status" value="1"/>
</dbReference>
<dbReference type="FunFam" id="3.80.10.10:FF:000383">
    <property type="entry name" value="Leucine-rich repeat receptor protein kinase EMS1"/>
    <property type="match status" value="1"/>
</dbReference>
<evidence type="ECO:0000256" key="8">
    <source>
        <dbReference type="ARBA" id="ARBA00022729"/>
    </source>
</evidence>
<dbReference type="GO" id="GO:0005506">
    <property type="term" value="F:iron ion binding"/>
    <property type="evidence" value="ECO:0007669"/>
    <property type="project" value="InterPro"/>
</dbReference>
<evidence type="ECO:0000256" key="5">
    <source>
        <dbReference type="ARBA" id="ARBA00022614"/>
    </source>
</evidence>
<evidence type="ECO:0000256" key="12">
    <source>
        <dbReference type="ARBA" id="ARBA00022840"/>
    </source>
</evidence>
<keyword evidence="12" id="KW-0067">ATP-binding</keyword>
<dbReference type="InterPro" id="IPR055414">
    <property type="entry name" value="LRR_R13L4/SHOC2-like"/>
</dbReference>
<evidence type="ECO:0000259" key="19">
    <source>
        <dbReference type="Pfam" id="PF23598"/>
    </source>
</evidence>
<evidence type="ECO:0000256" key="3">
    <source>
        <dbReference type="ARBA" id="ARBA00022475"/>
    </source>
</evidence>
<dbReference type="GO" id="GO:0051707">
    <property type="term" value="P:response to other organism"/>
    <property type="evidence" value="ECO:0007669"/>
    <property type="project" value="UniProtKB-ARBA"/>
</dbReference>
<keyword evidence="10" id="KW-0547">Nucleotide-binding</keyword>
<evidence type="ECO:0000256" key="14">
    <source>
        <dbReference type="ARBA" id="ARBA00023136"/>
    </source>
</evidence>
<dbReference type="GO" id="GO:0006952">
    <property type="term" value="P:defense response"/>
    <property type="evidence" value="ECO:0007669"/>
    <property type="project" value="UniProtKB-ARBA"/>
</dbReference>
<feature type="domain" description="Leucine-rich repeat-containing N-terminal plant-type" evidence="18">
    <location>
        <begin position="26"/>
        <end position="65"/>
    </location>
</feature>
<dbReference type="GO" id="GO:0020037">
    <property type="term" value="F:heme binding"/>
    <property type="evidence" value="ECO:0007669"/>
    <property type="project" value="InterPro"/>
</dbReference>
<evidence type="ECO:0000256" key="4">
    <source>
        <dbReference type="ARBA" id="ARBA00022527"/>
    </source>
</evidence>
<feature type="compositionally biased region" description="Basic and acidic residues" evidence="16">
    <location>
        <begin position="910"/>
        <end position="922"/>
    </location>
</feature>
<keyword evidence="9" id="KW-0677">Repeat</keyword>
<dbReference type="PROSITE" id="PS00086">
    <property type="entry name" value="CYTOCHROME_P450"/>
    <property type="match status" value="1"/>
</dbReference>
<dbReference type="InterPro" id="IPR017972">
    <property type="entry name" value="Cyt_P450_CS"/>
</dbReference>
<reference evidence="20" key="1">
    <citation type="submission" date="2019-11" db="EMBL/GenBank/DDBJ databases">
        <authorList>
            <person name="Liu Y."/>
            <person name="Hou J."/>
            <person name="Li T.-Q."/>
            <person name="Guan C.-H."/>
            <person name="Wu X."/>
            <person name="Wu H.-Z."/>
            <person name="Ling F."/>
            <person name="Zhang R."/>
            <person name="Shi X.-G."/>
            <person name="Ren J.-P."/>
            <person name="Chen E.-F."/>
            <person name="Sun J.-M."/>
        </authorList>
    </citation>
    <scope>NUCLEOTIDE SEQUENCE</scope>
    <source>
        <strain evidence="20">Adult_tree_wgs_1</strain>
        <tissue evidence="20">Leaves</tissue>
    </source>
</reference>
<dbReference type="GO" id="GO:0005886">
    <property type="term" value="C:plasma membrane"/>
    <property type="evidence" value="ECO:0007669"/>
    <property type="project" value="UniProtKB-SubCell"/>
</dbReference>
<feature type="domain" description="Disease resistance R13L4/SHOC-2-like LRR" evidence="19">
    <location>
        <begin position="331"/>
        <end position="472"/>
    </location>
</feature>
<evidence type="ECO:0000256" key="7">
    <source>
        <dbReference type="ARBA" id="ARBA00022692"/>
    </source>
</evidence>
<dbReference type="AlphaFoldDB" id="A0A834FTK6"/>
<keyword evidence="4" id="KW-0723">Serine/threonine-protein kinase</keyword>
<evidence type="ECO:0000256" key="2">
    <source>
        <dbReference type="ARBA" id="ARBA00012513"/>
    </source>
</evidence>
<dbReference type="Pfam" id="PF00067">
    <property type="entry name" value="p450"/>
    <property type="match status" value="1"/>
</dbReference>